<organism evidence="3 4">
    <name type="scientific">Streptomyces oryzae</name>
    <dbReference type="NCBI Taxonomy" id="1434886"/>
    <lineage>
        <taxon>Bacteria</taxon>
        <taxon>Bacillati</taxon>
        <taxon>Actinomycetota</taxon>
        <taxon>Actinomycetes</taxon>
        <taxon>Kitasatosporales</taxon>
        <taxon>Streptomycetaceae</taxon>
        <taxon>Streptomyces</taxon>
    </lineage>
</organism>
<protein>
    <submittedName>
        <fullName evidence="3">Helix-turn-helix transcriptional regulator</fullName>
    </submittedName>
</protein>
<dbReference type="Pfam" id="PF13560">
    <property type="entry name" value="HTH_31"/>
    <property type="match status" value="1"/>
</dbReference>
<keyword evidence="4" id="KW-1185">Reference proteome</keyword>
<dbReference type="EMBL" id="JADKMA010000074">
    <property type="protein sequence ID" value="MBO8193223.1"/>
    <property type="molecule type" value="Genomic_DNA"/>
</dbReference>
<feature type="region of interest" description="Disordered" evidence="1">
    <location>
        <begin position="278"/>
        <end position="311"/>
    </location>
</feature>
<dbReference type="CDD" id="cd00093">
    <property type="entry name" value="HTH_XRE"/>
    <property type="match status" value="1"/>
</dbReference>
<gene>
    <name evidence="3" type="ORF">ITI46_16330</name>
</gene>
<accession>A0ABS3XCX0</accession>
<proteinExistence type="predicted"/>
<dbReference type="SUPFAM" id="SSF47413">
    <property type="entry name" value="lambda repressor-like DNA-binding domains"/>
    <property type="match status" value="1"/>
</dbReference>
<dbReference type="InterPro" id="IPR001387">
    <property type="entry name" value="Cro/C1-type_HTH"/>
</dbReference>
<evidence type="ECO:0000256" key="1">
    <source>
        <dbReference type="SAM" id="MobiDB-lite"/>
    </source>
</evidence>
<dbReference type="SMART" id="SM00530">
    <property type="entry name" value="HTH_XRE"/>
    <property type="match status" value="1"/>
</dbReference>
<dbReference type="Gene3D" id="1.10.260.40">
    <property type="entry name" value="lambda repressor-like DNA-binding domains"/>
    <property type="match status" value="1"/>
</dbReference>
<evidence type="ECO:0000313" key="3">
    <source>
        <dbReference type="EMBL" id="MBO8193223.1"/>
    </source>
</evidence>
<name>A0ABS3XCX0_9ACTN</name>
<sequence length="311" mass="34654">MRNSQPGKPRLNHEPSGAFGEDVQRFREARRMSQEALGHATGYSKSYVSKVESGSLIPSQRFAEGCDKVFGTGGLFARQLRRIIEGEHPSWFAPFIDAEREAEVIEDYSTLFIYGMLQTPEYARAALEAVTSGADPRDLDAKVAGRMRRREVMAKEEPPQIWVVLHEACLRANVGTPEVMAGQLRFLGDAAGQYRTLTLQVLPFSSSAAARATPFTLLGFESGQMSVHVEGPQGGRPYDDKAALKNSRRIFDHLRACALSPHASLDFIDTAREAHEREARLDQVQPQRRRGRQLRRVGPGARVRQRNRPGA</sequence>
<dbReference type="Pfam" id="PF19054">
    <property type="entry name" value="DUF5753"/>
    <property type="match status" value="1"/>
</dbReference>
<dbReference type="Proteomes" id="UP001519064">
    <property type="component" value="Unassembled WGS sequence"/>
</dbReference>
<dbReference type="InterPro" id="IPR043917">
    <property type="entry name" value="DUF5753"/>
</dbReference>
<dbReference type="InterPro" id="IPR010982">
    <property type="entry name" value="Lambda_DNA-bd_dom_sf"/>
</dbReference>
<reference evidence="3 4" key="1">
    <citation type="submission" date="2020-11" db="EMBL/GenBank/DDBJ databases">
        <title>Streptomyces spirodelae sp. nov., isolated from duckweed.</title>
        <authorList>
            <person name="Saimee Y."/>
            <person name="Duangmal K."/>
        </authorList>
    </citation>
    <scope>NUCLEOTIDE SEQUENCE [LARGE SCALE GENOMIC DNA]</scope>
    <source>
        <strain evidence="3 4">S16-07</strain>
    </source>
</reference>
<evidence type="ECO:0000313" key="4">
    <source>
        <dbReference type="Proteomes" id="UP001519064"/>
    </source>
</evidence>
<dbReference type="PROSITE" id="PS50943">
    <property type="entry name" value="HTH_CROC1"/>
    <property type="match status" value="1"/>
</dbReference>
<comment type="caution">
    <text evidence="3">The sequence shown here is derived from an EMBL/GenBank/DDBJ whole genome shotgun (WGS) entry which is preliminary data.</text>
</comment>
<evidence type="ECO:0000259" key="2">
    <source>
        <dbReference type="PROSITE" id="PS50943"/>
    </source>
</evidence>
<feature type="domain" description="HTH cro/C1-type" evidence="2">
    <location>
        <begin position="23"/>
        <end position="76"/>
    </location>
</feature>
<feature type="region of interest" description="Disordered" evidence="1">
    <location>
        <begin position="1"/>
        <end position="20"/>
    </location>
</feature>